<dbReference type="EMBL" id="KQ245924">
    <property type="protein sequence ID" value="KNC73210.1"/>
    <property type="molecule type" value="Genomic_DNA"/>
</dbReference>
<dbReference type="AlphaFoldDB" id="A0A0L0F914"/>
<dbReference type="GO" id="GO:0015179">
    <property type="term" value="F:L-amino acid transmembrane transporter activity"/>
    <property type="evidence" value="ECO:0007669"/>
    <property type="project" value="TreeGrafter"/>
</dbReference>
<evidence type="ECO:0000313" key="7">
    <source>
        <dbReference type="EMBL" id="KNC73210.1"/>
    </source>
</evidence>
<dbReference type="PANTHER" id="PTHR22950:SF349">
    <property type="entry name" value="AMINO ACID TRANSPORTER TRANSMEMBRANE DOMAIN-CONTAINING PROTEIN"/>
    <property type="match status" value="1"/>
</dbReference>
<proteinExistence type="predicted"/>
<dbReference type="RefSeq" id="XP_014147112.1">
    <property type="nucleotide sequence ID" value="XM_014291637.1"/>
</dbReference>
<evidence type="ECO:0000256" key="1">
    <source>
        <dbReference type="ARBA" id="ARBA00004141"/>
    </source>
</evidence>
<name>A0A0L0F914_9EUKA</name>
<keyword evidence="2 5" id="KW-0812">Transmembrane</keyword>
<dbReference type="InterPro" id="IPR013057">
    <property type="entry name" value="AA_transpt_TM"/>
</dbReference>
<feature type="transmembrane region" description="Helical" evidence="5">
    <location>
        <begin position="168"/>
        <end position="192"/>
    </location>
</feature>
<evidence type="ECO:0000256" key="4">
    <source>
        <dbReference type="ARBA" id="ARBA00023136"/>
    </source>
</evidence>
<evidence type="ECO:0000313" key="8">
    <source>
        <dbReference type="Proteomes" id="UP000054560"/>
    </source>
</evidence>
<evidence type="ECO:0000256" key="2">
    <source>
        <dbReference type="ARBA" id="ARBA00022692"/>
    </source>
</evidence>
<feature type="transmembrane region" description="Helical" evidence="5">
    <location>
        <begin position="135"/>
        <end position="156"/>
    </location>
</feature>
<organism evidence="7 8">
    <name type="scientific">Sphaeroforma arctica JP610</name>
    <dbReference type="NCBI Taxonomy" id="667725"/>
    <lineage>
        <taxon>Eukaryota</taxon>
        <taxon>Ichthyosporea</taxon>
        <taxon>Ichthyophonida</taxon>
        <taxon>Sphaeroforma</taxon>
    </lineage>
</organism>
<keyword evidence="4 5" id="KW-0472">Membrane</keyword>
<dbReference type="Pfam" id="PF01490">
    <property type="entry name" value="Aa_trans"/>
    <property type="match status" value="1"/>
</dbReference>
<feature type="transmembrane region" description="Helical" evidence="5">
    <location>
        <begin position="12"/>
        <end position="33"/>
    </location>
</feature>
<feature type="transmembrane region" description="Helical" evidence="5">
    <location>
        <begin position="108"/>
        <end position="129"/>
    </location>
</feature>
<dbReference type="GO" id="GO:0005774">
    <property type="term" value="C:vacuolar membrane"/>
    <property type="evidence" value="ECO:0007669"/>
    <property type="project" value="TreeGrafter"/>
</dbReference>
<reference evidence="7 8" key="1">
    <citation type="submission" date="2011-02" db="EMBL/GenBank/DDBJ databases">
        <title>The Genome Sequence of Sphaeroforma arctica JP610.</title>
        <authorList>
            <consortium name="The Broad Institute Genome Sequencing Platform"/>
            <person name="Russ C."/>
            <person name="Cuomo C."/>
            <person name="Young S.K."/>
            <person name="Zeng Q."/>
            <person name="Gargeya S."/>
            <person name="Alvarado L."/>
            <person name="Berlin A."/>
            <person name="Chapman S.B."/>
            <person name="Chen Z."/>
            <person name="Freedman E."/>
            <person name="Gellesch M."/>
            <person name="Goldberg J."/>
            <person name="Griggs A."/>
            <person name="Gujja S."/>
            <person name="Heilman E."/>
            <person name="Heiman D."/>
            <person name="Howarth C."/>
            <person name="Mehta T."/>
            <person name="Neiman D."/>
            <person name="Pearson M."/>
            <person name="Roberts A."/>
            <person name="Saif S."/>
            <person name="Shea T."/>
            <person name="Shenoy N."/>
            <person name="Sisk P."/>
            <person name="Stolte C."/>
            <person name="Sykes S."/>
            <person name="White J."/>
            <person name="Yandava C."/>
            <person name="Burger G."/>
            <person name="Gray M.W."/>
            <person name="Holland P.W.H."/>
            <person name="King N."/>
            <person name="Lang F.B.F."/>
            <person name="Roger A.J."/>
            <person name="Ruiz-Trillo I."/>
            <person name="Haas B."/>
            <person name="Nusbaum C."/>
            <person name="Birren B."/>
        </authorList>
    </citation>
    <scope>NUCLEOTIDE SEQUENCE [LARGE SCALE GENOMIC DNA]</scope>
    <source>
        <strain evidence="7 8">JP610</strain>
    </source>
</reference>
<comment type="subcellular location">
    <subcellularLocation>
        <location evidence="1">Membrane</location>
        <topology evidence="1">Multi-pass membrane protein</topology>
    </subcellularLocation>
</comment>
<evidence type="ECO:0000259" key="6">
    <source>
        <dbReference type="Pfam" id="PF01490"/>
    </source>
</evidence>
<dbReference type="OrthoDB" id="40134at2759"/>
<protein>
    <recommendedName>
        <fullName evidence="6">Amino acid transporter transmembrane domain-containing protein</fullName>
    </recommendedName>
</protein>
<dbReference type="STRING" id="667725.A0A0L0F914"/>
<dbReference type="PANTHER" id="PTHR22950">
    <property type="entry name" value="AMINO ACID TRANSPORTER"/>
    <property type="match status" value="1"/>
</dbReference>
<dbReference type="Proteomes" id="UP000054560">
    <property type="component" value="Unassembled WGS sequence"/>
</dbReference>
<evidence type="ECO:0000256" key="3">
    <source>
        <dbReference type="ARBA" id="ARBA00022989"/>
    </source>
</evidence>
<keyword evidence="3 5" id="KW-1133">Transmembrane helix</keyword>
<dbReference type="GeneID" id="25914735"/>
<feature type="domain" description="Amino acid transporter transmembrane" evidence="6">
    <location>
        <begin position="1"/>
        <end position="189"/>
    </location>
</feature>
<evidence type="ECO:0000256" key="5">
    <source>
        <dbReference type="SAM" id="Phobius"/>
    </source>
</evidence>
<accession>A0A0L0F914</accession>
<gene>
    <name evidence="7" type="ORF">SARC_14231</name>
</gene>
<keyword evidence="8" id="KW-1185">Reference proteome</keyword>
<feature type="transmembrane region" description="Helical" evidence="5">
    <location>
        <begin position="53"/>
        <end position="75"/>
    </location>
</feature>
<sequence>MKRPHDWNKLFPYCWAIVALILFSTGIVGFLGYGSATKDIIFLSMAPDNGISTTAAVFFLLYGLYTIPLWINVLFQTFERRWGIPTHTHRGERVCMCGLSLNPFVARLMFRTSILAAQLTIALAIPYSFGYLQALVGSCAIALGTFILPAIMYRHFKRKQLGMRSLGGLYFIMLVGGVILVCGTIVAIINIVNHISEYSLFGGF</sequence>